<dbReference type="OrthoDB" id="2559954at2759"/>
<dbReference type="GeneID" id="43592589"/>
<protein>
    <recommendedName>
        <fullName evidence="1">AB hydrolase-1 domain-containing protein</fullName>
    </recommendedName>
</protein>
<dbReference type="EMBL" id="CP144058">
    <property type="protein sequence ID" value="WWD19974.1"/>
    <property type="molecule type" value="Genomic_DNA"/>
</dbReference>
<dbReference type="Gene3D" id="3.40.50.1820">
    <property type="entry name" value="alpha/beta hydrolase"/>
    <property type="match status" value="1"/>
</dbReference>
<proteinExistence type="predicted"/>
<dbReference type="PRINTS" id="PR00412">
    <property type="entry name" value="EPOXHYDRLASE"/>
</dbReference>
<dbReference type="Pfam" id="PF00561">
    <property type="entry name" value="Abhydrolase_1"/>
    <property type="match status" value="1"/>
</dbReference>
<dbReference type="PANTHER" id="PTHR43798:SF33">
    <property type="entry name" value="HYDROLASE, PUTATIVE (AFU_ORTHOLOGUE AFUA_2G14860)-RELATED"/>
    <property type="match status" value="1"/>
</dbReference>
<evidence type="ECO:0000313" key="2">
    <source>
        <dbReference type="EMBL" id="WWD19974.1"/>
    </source>
</evidence>
<dbReference type="KEGG" id="ksn:43592589"/>
<keyword evidence="3" id="KW-1185">Reference proteome</keyword>
<dbReference type="InterPro" id="IPR050266">
    <property type="entry name" value="AB_hydrolase_sf"/>
</dbReference>
<dbReference type="RefSeq" id="XP_031857278.1">
    <property type="nucleotide sequence ID" value="XM_032008417.1"/>
</dbReference>
<dbReference type="InterPro" id="IPR029058">
    <property type="entry name" value="AB_hydrolase_fold"/>
</dbReference>
<dbReference type="PRINTS" id="PR00111">
    <property type="entry name" value="ABHYDROLASE"/>
</dbReference>
<reference evidence="2" key="2">
    <citation type="submission" date="2024-01" db="EMBL/GenBank/DDBJ databases">
        <title>Comparative genomics of Cryptococcus and Kwoniella reveals pathogenesis evolution and contrasting modes of karyotype evolution via chromosome fusion or intercentromeric recombination.</title>
        <authorList>
            <person name="Coelho M.A."/>
            <person name="David-Palma M."/>
            <person name="Shea T."/>
            <person name="Bowers K."/>
            <person name="McGinley-Smith S."/>
            <person name="Mohammad A.W."/>
            <person name="Gnirke A."/>
            <person name="Yurkov A.M."/>
            <person name="Nowrousian M."/>
            <person name="Sun S."/>
            <person name="Cuomo C.A."/>
            <person name="Heitman J."/>
        </authorList>
    </citation>
    <scope>NUCLEOTIDE SEQUENCE</scope>
    <source>
        <strain evidence="2">CBS 12478</strain>
    </source>
</reference>
<evidence type="ECO:0000259" key="1">
    <source>
        <dbReference type="Pfam" id="PF00561"/>
    </source>
</evidence>
<organism evidence="2 3">
    <name type="scientific">Kwoniella shandongensis</name>
    <dbReference type="NCBI Taxonomy" id="1734106"/>
    <lineage>
        <taxon>Eukaryota</taxon>
        <taxon>Fungi</taxon>
        <taxon>Dikarya</taxon>
        <taxon>Basidiomycota</taxon>
        <taxon>Agaricomycotina</taxon>
        <taxon>Tremellomycetes</taxon>
        <taxon>Tremellales</taxon>
        <taxon>Cryptococcaceae</taxon>
        <taxon>Kwoniella</taxon>
    </lineage>
</organism>
<dbReference type="GO" id="GO:0016020">
    <property type="term" value="C:membrane"/>
    <property type="evidence" value="ECO:0007669"/>
    <property type="project" value="TreeGrafter"/>
</dbReference>
<dbReference type="Proteomes" id="UP000322225">
    <property type="component" value="Chromosome 8"/>
</dbReference>
<gene>
    <name evidence="2" type="ORF">CI109_104447</name>
</gene>
<dbReference type="SUPFAM" id="SSF53474">
    <property type="entry name" value="alpha/beta-Hydrolases"/>
    <property type="match status" value="1"/>
</dbReference>
<dbReference type="PANTHER" id="PTHR43798">
    <property type="entry name" value="MONOACYLGLYCEROL LIPASE"/>
    <property type="match status" value="1"/>
</dbReference>
<name>A0A5M6BQX7_9TREE</name>
<reference evidence="2" key="1">
    <citation type="submission" date="2017-08" db="EMBL/GenBank/DDBJ databases">
        <authorList>
            <person name="Cuomo C."/>
            <person name="Billmyre B."/>
            <person name="Heitman J."/>
        </authorList>
    </citation>
    <scope>NUCLEOTIDE SEQUENCE</scope>
    <source>
        <strain evidence="2">CBS 12478</strain>
    </source>
</reference>
<sequence length="289" mass="32668">MASVTKVPLSYIEINGARLAYRISGREDLPLLIDFHGGRGFGSHGKGFQSAFPLTDIVRLLAFDFRGHGQSSSTRPYTFAQIVDDIEALRKHFAGDRKVIISGGSFGGFIAQQYALTYPDSLSHLILRGTAPSHHHEEQALATLRERAPSRAPMASENMLKKVFGAFKDDNEFRLIIYSILPLYTEGEWDRDAVLESARNIIFNAESHNSLYSEEEKYFDYRDRLKEIEVPTLIIVGEKDWITPPTQSKIIHEGIKNSKLHIFPNANHSVQSEKHAEVIALIRRFLSEK</sequence>
<feature type="domain" description="AB hydrolase-1" evidence="1">
    <location>
        <begin position="35"/>
        <end position="274"/>
    </location>
</feature>
<dbReference type="GO" id="GO:0003824">
    <property type="term" value="F:catalytic activity"/>
    <property type="evidence" value="ECO:0007669"/>
    <property type="project" value="InterPro"/>
</dbReference>
<dbReference type="AlphaFoldDB" id="A0A5M6BQX7"/>
<dbReference type="InterPro" id="IPR000639">
    <property type="entry name" value="Epox_hydrolase-like"/>
</dbReference>
<evidence type="ECO:0000313" key="3">
    <source>
        <dbReference type="Proteomes" id="UP000322225"/>
    </source>
</evidence>
<accession>A0A5M6BQX7</accession>
<dbReference type="InterPro" id="IPR000073">
    <property type="entry name" value="AB_hydrolase_1"/>
</dbReference>